<dbReference type="Proteomes" id="UP000231472">
    <property type="component" value="Unassembled WGS sequence"/>
</dbReference>
<dbReference type="EMBL" id="PEYC01000022">
    <property type="protein sequence ID" value="PIS40176.1"/>
    <property type="molecule type" value="Genomic_DNA"/>
</dbReference>
<protein>
    <submittedName>
        <fullName evidence="1">Uncharacterized protein</fullName>
    </submittedName>
</protein>
<sequence length="102" mass="11525">METIITYRCEICGYQSADSSEIEKCEAQGFSPRLEIGQIVYYNFTGHPKLKEDFVLVKILGVSCKRQTHEPVYSVEYQVNKGGLKKGDVVAVGEGMLFRLKE</sequence>
<evidence type="ECO:0000313" key="1">
    <source>
        <dbReference type="EMBL" id="PIS40176.1"/>
    </source>
</evidence>
<name>A0A2H0YP21_9BACT</name>
<reference evidence="2" key="1">
    <citation type="submission" date="2017-09" db="EMBL/GenBank/DDBJ databases">
        <title>Depth-based differentiation of microbial function through sediment-hosted aquifers and enrichment of novel symbionts in the deep terrestrial subsurface.</title>
        <authorList>
            <person name="Probst A.J."/>
            <person name="Ladd B."/>
            <person name="Jarett J.K."/>
            <person name="Geller-Mcgrath D.E."/>
            <person name="Sieber C.M.K."/>
            <person name="Emerson J.B."/>
            <person name="Anantharaman K."/>
            <person name="Thomas B.C."/>
            <person name="Malmstrom R."/>
            <person name="Stieglmeier M."/>
            <person name="Klingl A."/>
            <person name="Woyke T."/>
            <person name="Ryan C.M."/>
            <person name="Banfield J.F."/>
        </authorList>
    </citation>
    <scope>NUCLEOTIDE SEQUENCE [LARGE SCALE GENOMIC DNA]</scope>
</reference>
<gene>
    <name evidence="1" type="ORF">COT32_01120</name>
</gene>
<accession>A0A2H0YP21</accession>
<comment type="caution">
    <text evidence="1">The sequence shown here is derived from an EMBL/GenBank/DDBJ whole genome shotgun (WGS) entry which is preliminary data.</text>
</comment>
<organism evidence="1 2">
    <name type="scientific">Candidatus Nealsonbacteria bacterium CG08_land_8_20_14_0_20_36_22</name>
    <dbReference type="NCBI Taxonomy" id="1974704"/>
    <lineage>
        <taxon>Bacteria</taxon>
        <taxon>Candidatus Nealsoniibacteriota</taxon>
    </lineage>
</organism>
<proteinExistence type="predicted"/>
<dbReference type="AlphaFoldDB" id="A0A2H0YP21"/>
<feature type="non-terminal residue" evidence="1">
    <location>
        <position position="102"/>
    </location>
</feature>
<evidence type="ECO:0000313" key="2">
    <source>
        <dbReference type="Proteomes" id="UP000231472"/>
    </source>
</evidence>